<protein>
    <submittedName>
        <fullName evidence="1">Uncharacterized protein</fullName>
    </submittedName>
</protein>
<name>A0A8R1X3Y3_ACYPI</name>
<keyword evidence="2" id="KW-1185">Reference proteome</keyword>
<dbReference type="RefSeq" id="XP_008180429.1">
    <property type="nucleotide sequence ID" value="XM_008182207.1"/>
</dbReference>
<evidence type="ECO:0000313" key="1">
    <source>
        <dbReference type="EnsemblMetazoa" id="XP_008180429.1"/>
    </source>
</evidence>
<dbReference type="PANTHER" id="PTHR47331">
    <property type="entry name" value="PHD-TYPE DOMAIN-CONTAINING PROTEIN"/>
    <property type="match status" value="1"/>
</dbReference>
<reference evidence="2" key="1">
    <citation type="submission" date="2010-06" db="EMBL/GenBank/DDBJ databases">
        <authorList>
            <person name="Jiang H."/>
            <person name="Abraham K."/>
            <person name="Ali S."/>
            <person name="Alsbrooks S.L."/>
            <person name="Anim B.N."/>
            <person name="Anosike U.S."/>
            <person name="Attaway T."/>
            <person name="Bandaranaike D.P."/>
            <person name="Battles P.K."/>
            <person name="Bell S.N."/>
            <person name="Bell A.V."/>
            <person name="Beltran B."/>
            <person name="Bickham C."/>
            <person name="Bustamante Y."/>
            <person name="Caleb T."/>
            <person name="Canada A."/>
            <person name="Cardenas V."/>
            <person name="Carter K."/>
            <person name="Chacko J."/>
            <person name="Chandrabose M.N."/>
            <person name="Chavez D."/>
            <person name="Chavez A."/>
            <person name="Chen L."/>
            <person name="Chu H.-S."/>
            <person name="Claassen K.J."/>
            <person name="Cockrell R."/>
            <person name="Collins M."/>
            <person name="Cooper J.A."/>
            <person name="Cree A."/>
            <person name="Curry S.M."/>
            <person name="Da Y."/>
            <person name="Dao M.D."/>
            <person name="Das B."/>
            <person name="Davila M.-L."/>
            <person name="Davy-Carroll L."/>
            <person name="Denson S."/>
            <person name="Dinh H."/>
            <person name="Ebong V.E."/>
            <person name="Edwards J.R."/>
            <person name="Egan A."/>
            <person name="El-Daye J."/>
            <person name="Escobedo L."/>
            <person name="Fernandez S."/>
            <person name="Fernando P.R."/>
            <person name="Flagg N."/>
            <person name="Forbes L.D."/>
            <person name="Fowler R.G."/>
            <person name="Fu Q."/>
            <person name="Gabisi R.A."/>
            <person name="Ganer J."/>
            <person name="Garbino Pronczuk A."/>
            <person name="Garcia R.M."/>
            <person name="Garner T."/>
            <person name="Garrett T.E."/>
            <person name="Gonzalez D.A."/>
            <person name="Hamid H."/>
            <person name="Hawkins E.S."/>
            <person name="Hirani K."/>
            <person name="Hogues M.E."/>
            <person name="Hollins B."/>
            <person name="Hsiao C.-H."/>
            <person name="Jabil R."/>
            <person name="James M.L."/>
            <person name="Jhangiani S.N."/>
            <person name="Johnson B."/>
            <person name="Johnson Q."/>
            <person name="Joshi V."/>
            <person name="Kalu J.B."/>
            <person name="Kam C."/>
            <person name="Kashfia A."/>
            <person name="Keebler J."/>
            <person name="Kisamo H."/>
            <person name="Kovar C.L."/>
            <person name="Lago L.A."/>
            <person name="Lai C.-Y."/>
            <person name="Laidlaw J."/>
            <person name="Lara F."/>
            <person name="Le T.-K."/>
            <person name="Lee S.L."/>
            <person name="Legall F.H."/>
            <person name="Lemon S.J."/>
            <person name="Lewis L.R."/>
            <person name="Li B."/>
            <person name="Liu Y."/>
            <person name="Liu Y.-S."/>
            <person name="Lopez J."/>
            <person name="Lozado R.J."/>
            <person name="Lu J."/>
            <person name="Madu R.C."/>
            <person name="Maheshwari M."/>
            <person name="Maheshwari R."/>
            <person name="Malloy K."/>
            <person name="Martinez E."/>
            <person name="Mathew T."/>
            <person name="Mercado I.C."/>
            <person name="Mercado C."/>
            <person name="Meyer B."/>
            <person name="Montgomery K."/>
            <person name="Morgan M.B."/>
            <person name="Munidasa M."/>
            <person name="Nazareth L.V."/>
            <person name="Nelson J."/>
            <person name="Ng B.M."/>
            <person name="Nguyen N.B."/>
            <person name="Nguyen P.Q."/>
            <person name="Nguyen T."/>
            <person name="Obregon M."/>
            <person name="Okwuonu G.O."/>
            <person name="Onwere C.G."/>
            <person name="Orozco G."/>
            <person name="Parra A."/>
            <person name="Patel S."/>
            <person name="Patil S."/>
            <person name="Perez A."/>
            <person name="Perez Y."/>
            <person name="Pham C."/>
            <person name="Primus E.L."/>
            <person name="Pu L.-L."/>
            <person name="Puazo M."/>
            <person name="Qin X."/>
            <person name="Quiroz J.B."/>
            <person name="Reese J."/>
            <person name="Richards S."/>
            <person name="Rives C.M."/>
            <person name="Robberts R."/>
            <person name="Ruiz S.J."/>
            <person name="Ruiz M.J."/>
            <person name="Santibanez J."/>
            <person name="Schneider B.W."/>
            <person name="Sisson I."/>
            <person name="Smith M."/>
            <person name="Sodergren E."/>
            <person name="Song X.-Z."/>
            <person name="Song B.B."/>
            <person name="Summersgill H."/>
            <person name="Thelus R."/>
            <person name="Thornton R.D."/>
            <person name="Trejos Z.Y."/>
            <person name="Usmani K."/>
            <person name="Vattathil S."/>
            <person name="Villasana D."/>
            <person name="Walker D.L."/>
            <person name="Wang S."/>
            <person name="Wang K."/>
            <person name="White C.S."/>
            <person name="Williams A.C."/>
            <person name="Williamson J."/>
            <person name="Wilson K."/>
            <person name="Woghiren I.O."/>
            <person name="Woodworth J.R."/>
            <person name="Worley K.C."/>
            <person name="Wright R.A."/>
            <person name="Wu W."/>
            <person name="Young L."/>
            <person name="Zhang L."/>
            <person name="Zhang J."/>
            <person name="Zhu Y."/>
            <person name="Muzny D.M."/>
            <person name="Weinstock G."/>
            <person name="Gibbs R.A."/>
        </authorList>
    </citation>
    <scope>NUCLEOTIDE SEQUENCE [LARGE SCALE GENOMIC DNA]</scope>
    <source>
        <strain evidence="2">LSR1</strain>
    </source>
</reference>
<dbReference type="AlphaFoldDB" id="A0A8R1X3Y3"/>
<dbReference type="KEGG" id="api:103308575"/>
<proteinExistence type="predicted"/>
<accession>A0A8R1X3Y3</accession>
<dbReference type="EnsemblMetazoa" id="XM_008182207.1">
    <property type="protein sequence ID" value="XP_008180429.1"/>
    <property type="gene ID" value="LOC103308575"/>
</dbReference>
<evidence type="ECO:0000313" key="2">
    <source>
        <dbReference type="Proteomes" id="UP000007819"/>
    </source>
</evidence>
<dbReference type="GeneID" id="103308575"/>
<dbReference type="OrthoDB" id="6625768at2759"/>
<reference evidence="1" key="2">
    <citation type="submission" date="2022-06" db="UniProtKB">
        <authorList>
            <consortium name="EnsemblMetazoa"/>
        </authorList>
    </citation>
    <scope>IDENTIFICATION</scope>
</reference>
<organism evidence="1 2">
    <name type="scientific">Acyrthosiphon pisum</name>
    <name type="common">Pea aphid</name>
    <dbReference type="NCBI Taxonomy" id="7029"/>
    <lineage>
        <taxon>Eukaryota</taxon>
        <taxon>Metazoa</taxon>
        <taxon>Ecdysozoa</taxon>
        <taxon>Arthropoda</taxon>
        <taxon>Hexapoda</taxon>
        <taxon>Insecta</taxon>
        <taxon>Pterygota</taxon>
        <taxon>Neoptera</taxon>
        <taxon>Paraneoptera</taxon>
        <taxon>Hemiptera</taxon>
        <taxon>Sternorrhyncha</taxon>
        <taxon>Aphidomorpha</taxon>
        <taxon>Aphidoidea</taxon>
        <taxon>Aphididae</taxon>
        <taxon>Macrosiphini</taxon>
        <taxon>Acyrthosiphon</taxon>
    </lineage>
</organism>
<sequence>MKSLESHKELLRRSIIKNLQPFIKDSLIYVGGRLEYSNISEQQKHSLMLPVSHKITCFIFEDRHRELLLCGPQALLAEIRRMYWSLRGRIMARSVTSRCVQCIKAKRKFLFLLMAPLPNDRVQCSRPFTTTGVDFAGPIVIIKRH</sequence>
<dbReference type="Proteomes" id="UP000007819">
    <property type="component" value="Chromosome A2"/>
</dbReference>